<comment type="caution">
    <text evidence="2">The sequence shown here is derived from an EMBL/GenBank/DDBJ whole genome shotgun (WGS) entry which is preliminary data.</text>
</comment>
<dbReference type="Proteomes" id="UP001549920">
    <property type="component" value="Unassembled WGS sequence"/>
</dbReference>
<sequence>MLLLLLCVVYYNVGFILSCKSADLETTDVFDFVVCPDRMANRQGKAMFHVSGTIKKHEKFVKIPITIPYCQALVFVRVEVDNPVAPPAVYLDVEYNQETIAVIIKYRPNQDSESSYVIAARTTKYKDCNSRRLSGHFCSQQLINRRLVGKKRRLSGFLPGM</sequence>
<keyword evidence="1" id="KW-0732">Signal</keyword>
<dbReference type="Proteomes" id="UP001549921">
    <property type="component" value="Unassembled WGS sequence"/>
</dbReference>
<organism evidence="2 5">
    <name type="scientific">Loxostege sticticalis</name>
    <name type="common">Beet webworm moth</name>
    <dbReference type="NCBI Taxonomy" id="481309"/>
    <lineage>
        <taxon>Eukaryota</taxon>
        <taxon>Metazoa</taxon>
        <taxon>Ecdysozoa</taxon>
        <taxon>Arthropoda</taxon>
        <taxon>Hexapoda</taxon>
        <taxon>Insecta</taxon>
        <taxon>Pterygota</taxon>
        <taxon>Neoptera</taxon>
        <taxon>Endopterygota</taxon>
        <taxon>Lepidoptera</taxon>
        <taxon>Glossata</taxon>
        <taxon>Ditrysia</taxon>
        <taxon>Pyraloidea</taxon>
        <taxon>Crambidae</taxon>
        <taxon>Pyraustinae</taxon>
        <taxon>Loxostege</taxon>
    </lineage>
</organism>
<feature type="chain" id="PRO_5044722948" evidence="1">
    <location>
        <begin position="19"/>
        <end position="161"/>
    </location>
</feature>
<evidence type="ECO:0000256" key="1">
    <source>
        <dbReference type="SAM" id="SignalP"/>
    </source>
</evidence>
<keyword evidence="4" id="KW-1185">Reference proteome</keyword>
<feature type="signal peptide" evidence="1">
    <location>
        <begin position="1"/>
        <end position="18"/>
    </location>
</feature>
<dbReference type="AlphaFoldDB" id="A0ABD0TBX1"/>
<proteinExistence type="predicted"/>
<dbReference type="EMBL" id="JBEUOH010000008">
    <property type="protein sequence ID" value="KAL0884185.1"/>
    <property type="molecule type" value="Genomic_DNA"/>
</dbReference>
<evidence type="ECO:0000313" key="3">
    <source>
        <dbReference type="EMBL" id="KAL0884185.1"/>
    </source>
</evidence>
<evidence type="ECO:0000313" key="2">
    <source>
        <dbReference type="EMBL" id="KAL0839827.1"/>
    </source>
</evidence>
<accession>A0ABD0TBX1</accession>
<name>A0ABD0TBX1_LOXSC</name>
<evidence type="ECO:0000313" key="4">
    <source>
        <dbReference type="Proteomes" id="UP001549920"/>
    </source>
</evidence>
<gene>
    <name evidence="3" type="ORF">ABMA27_016190</name>
    <name evidence="2" type="ORF">ABMA28_016454</name>
</gene>
<dbReference type="EMBL" id="JBEDNZ010000008">
    <property type="protein sequence ID" value="KAL0839827.1"/>
    <property type="molecule type" value="Genomic_DNA"/>
</dbReference>
<protein>
    <submittedName>
        <fullName evidence="2">Uncharacterized protein</fullName>
    </submittedName>
</protein>
<reference evidence="4 5" key="1">
    <citation type="submission" date="2024-06" db="EMBL/GenBank/DDBJ databases">
        <title>A chromosome-level genome assembly of beet webworm, Loxostege sticticalis.</title>
        <authorList>
            <person name="Zhang Y."/>
        </authorList>
    </citation>
    <scope>NUCLEOTIDE SEQUENCE [LARGE SCALE GENOMIC DNA]</scope>
    <source>
        <strain evidence="3">AQ026</strain>
        <strain evidence="2">AQ028</strain>
        <tissue evidence="2">Male pupae</tissue>
        <tissue evidence="3">Whole body</tissue>
    </source>
</reference>
<evidence type="ECO:0000313" key="5">
    <source>
        <dbReference type="Proteomes" id="UP001549921"/>
    </source>
</evidence>